<protein>
    <submittedName>
        <fullName evidence="1">Uncharacterized protein</fullName>
    </submittedName>
</protein>
<proteinExistence type="predicted"/>
<keyword evidence="2" id="KW-1185">Reference proteome</keyword>
<organism evidence="1 2">
    <name type="scientific">Bauhinia variegata</name>
    <name type="common">Purple orchid tree</name>
    <name type="synonym">Phanera variegata</name>
    <dbReference type="NCBI Taxonomy" id="167791"/>
    <lineage>
        <taxon>Eukaryota</taxon>
        <taxon>Viridiplantae</taxon>
        <taxon>Streptophyta</taxon>
        <taxon>Embryophyta</taxon>
        <taxon>Tracheophyta</taxon>
        <taxon>Spermatophyta</taxon>
        <taxon>Magnoliopsida</taxon>
        <taxon>eudicotyledons</taxon>
        <taxon>Gunneridae</taxon>
        <taxon>Pentapetalae</taxon>
        <taxon>rosids</taxon>
        <taxon>fabids</taxon>
        <taxon>Fabales</taxon>
        <taxon>Fabaceae</taxon>
        <taxon>Cercidoideae</taxon>
        <taxon>Cercideae</taxon>
        <taxon>Bauhiniinae</taxon>
        <taxon>Bauhinia</taxon>
    </lineage>
</organism>
<name>A0ACB9LCI2_BAUVA</name>
<gene>
    <name evidence="1" type="ORF">L6164_030537</name>
</gene>
<evidence type="ECO:0000313" key="1">
    <source>
        <dbReference type="EMBL" id="KAI4307337.1"/>
    </source>
</evidence>
<dbReference type="Proteomes" id="UP000828941">
    <property type="component" value="Chromosome 12"/>
</dbReference>
<accession>A0ACB9LCI2</accession>
<reference evidence="1 2" key="1">
    <citation type="journal article" date="2022" name="DNA Res.">
        <title>Chromosomal-level genome assembly of the orchid tree Bauhinia variegata (Leguminosae; Cercidoideae) supports the allotetraploid origin hypothesis of Bauhinia.</title>
        <authorList>
            <person name="Zhong Y."/>
            <person name="Chen Y."/>
            <person name="Zheng D."/>
            <person name="Pang J."/>
            <person name="Liu Y."/>
            <person name="Luo S."/>
            <person name="Meng S."/>
            <person name="Qian L."/>
            <person name="Wei D."/>
            <person name="Dai S."/>
            <person name="Zhou R."/>
        </authorList>
    </citation>
    <scope>NUCLEOTIDE SEQUENCE [LARGE SCALE GENOMIC DNA]</scope>
    <source>
        <strain evidence="1">BV-YZ2020</strain>
    </source>
</reference>
<evidence type="ECO:0000313" key="2">
    <source>
        <dbReference type="Proteomes" id="UP000828941"/>
    </source>
</evidence>
<comment type="caution">
    <text evidence="1">The sequence shown here is derived from an EMBL/GenBank/DDBJ whole genome shotgun (WGS) entry which is preliminary data.</text>
</comment>
<dbReference type="EMBL" id="CM039437">
    <property type="protein sequence ID" value="KAI4307337.1"/>
    <property type="molecule type" value="Genomic_DNA"/>
</dbReference>
<sequence length="384" mass="43024">MEDDSKPHARIDIKSSPAKFAAELTDSLQEYKVPIFKPGSRKRGDTWVISVFVLLQIGVFIVTMVVNNCWANSHGDCALKQIGRLSFQHLSENPLLGPSESTLVEMGALQRTLLTEYRQTWRLFTSPFLHAGVIHLVINLCSVTFVGIQLEQEFGALRIGIIYILSAFMGSLVASLYIQNVPAVGSSGALFGLLGTLLSALLWNWKFYTNKFAAIVSLIFVFVFNFALGLLPYVDNFSSIGGLISGFLLGFVLLFRPQQVAPNKEGLVEYDFKTYIKSKLKQKLDRPVVRIFTVILFSLLFAGCLVAVFHGININRYCKLCHYVDCIPFKRWHCKDIETSCETMVSNERLTLTCLGNGNFRIFPFTNITRARQNDLCSSICLGD</sequence>